<evidence type="ECO:0000313" key="2">
    <source>
        <dbReference type="EMBL" id="OAF62444.1"/>
    </source>
</evidence>
<accession>A0A177AMP8</accession>
<name>A0A177AMP8_9PEZI</name>
<feature type="compositionally biased region" description="Polar residues" evidence="1">
    <location>
        <begin position="395"/>
        <end position="427"/>
    </location>
</feature>
<dbReference type="OrthoDB" id="284473at2759"/>
<sequence length="883" mass="97220">MDQLQSSTLLQPPPQSTTRPTPATKLHELPNTNMSDARTPNGDSNISPTMEAINGAIDRLKSKFLPPIPHLLYVPTSDPYRGSRPWETHRNSPFEAYEYDDLQYMTLVTGDNRGVARPRGGWEDEINSRSPYNVSRSRSGTATPQQGERGGAKPRSRITLADYRSGKRVPKPSSESQQPAGESSRDKDNVKVAIKSEPAKAAQNGAVHSSDGRRSGAVKNEDAPRPSDSRLPQSKPAAPQAKDNDRHAPPPKAREQQNTTPKPTSMKQGMSRPLPHKPAESNHAPKRPLEKPEQSQPEKRLKVEPKHTPSGAAKGHQRNTSDPLSRLFGTAPKSKPSNPKQSQPTSVDNTQTTRVDDKKAPERGPASGSKAKDTQSATRVPEMPKLLSPLPEYLTSPTLVSFSSGHGVEKSSNNGRHSPSTMKAESSSAKRKEQSKKTSPFRLPELLPRELPPNVEELLAKSKQPPTRKLDTVQARHEKSRNPDTPGVARKAPKLSAAEKRRASKASDTSPPEITYEPSRQTVKLKYKKSMTKDIQRILKMKPMPNRAVLELADGIVPEKPAVSKARAAESKRPRPVPDEQPELSIKRAKVPAKIDSDKAATGQLLPPFKSPGQPPTSGKKLPSASKVTPKKGDAMKSVAMRRVDSADDNTLTPKTGATSTPASMEKPRQNGGDKSAEVDRCRAANMKYSEMGKTLKRKRDVYIHSKENQLATLAGAESLLAYLVAFDAFDTQYRKMGRPNTGDNWLSLFPLLQANHDHGKMHLHLDIVILLIGGVATNALLAVHNQRFAKETPSNSPDYLRFRDAMSENIRRSREFWAQYHMACEEVASREPEAVREGGGMAFVCAPGGQALPVKTVKVEAARMLREYVKKHKLEWEMQVDF</sequence>
<feature type="compositionally biased region" description="Polar residues" evidence="1">
    <location>
        <begin position="335"/>
        <end position="353"/>
    </location>
</feature>
<feature type="region of interest" description="Disordered" evidence="1">
    <location>
        <begin position="555"/>
        <end position="678"/>
    </location>
</feature>
<feature type="compositionally biased region" description="Polar residues" evidence="1">
    <location>
        <begin position="649"/>
        <end position="663"/>
    </location>
</feature>
<feature type="region of interest" description="Disordered" evidence="1">
    <location>
        <begin position="112"/>
        <end position="522"/>
    </location>
</feature>
<feature type="compositionally biased region" description="Basic and acidic residues" evidence="1">
    <location>
        <begin position="210"/>
        <end position="228"/>
    </location>
</feature>
<feature type="compositionally biased region" description="Basic and acidic residues" evidence="1">
    <location>
        <begin position="287"/>
        <end position="307"/>
    </location>
</feature>
<dbReference type="Proteomes" id="UP000077154">
    <property type="component" value="Unassembled WGS sequence"/>
</dbReference>
<evidence type="ECO:0000256" key="1">
    <source>
        <dbReference type="SAM" id="MobiDB-lite"/>
    </source>
</evidence>
<reference evidence="2" key="1">
    <citation type="submission" date="2016-03" db="EMBL/GenBank/DDBJ databases">
        <title>Updated assembly of Pseudogymnoascus destructans, the fungus causing white-nose syndrome of bats.</title>
        <authorList>
            <person name="Palmer J.M."/>
            <person name="Drees K.P."/>
            <person name="Foster J.T."/>
            <person name="Lindner D.L."/>
        </authorList>
    </citation>
    <scope>NUCLEOTIDE SEQUENCE [LARGE SCALE GENOMIC DNA]</scope>
    <source>
        <strain evidence="2">20631-21</strain>
    </source>
</reference>
<feature type="compositionally biased region" description="Polar residues" evidence="1">
    <location>
        <begin position="256"/>
        <end position="268"/>
    </location>
</feature>
<feature type="compositionally biased region" description="Polar residues" evidence="1">
    <location>
        <begin position="30"/>
        <end position="48"/>
    </location>
</feature>
<organism evidence="2">
    <name type="scientific">Pseudogymnoascus destructans</name>
    <dbReference type="NCBI Taxonomy" id="655981"/>
    <lineage>
        <taxon>Eukaryota</taxon>
        <taxon>Fungi</taxon>
        <taxon>Dikarya</taxon>
        <taxon>Ascomycota</taxon>
        <taxon>Pezizomycotina</taxon>
        <taxon>Leotiomycetes</taxon>
        <taxon>Thelebolales</taxon>
        <taxon>Thelebolaceae</taxon>
        <taxon>Pseudogymnoascus</taxon>
    </lineage>
</organism>
<feature type="compositionally biased region" description="Low complexity" evidence="1">
    <location>
        <begin position="1"/>
        <end position="22"/>
    </location>
</feature>
<dbReference type="RefSeq" id="XP_024327716.1">
    <property type="nucleotide sequence ID" value="XM_024464386.1"/>
</dbReference>
<feature type="compositionally biased region" description="Basic and acidic residues" evidence="1">
    <location>
        <begin position="242"/>
        <end position="255"/>
    </location>
</feature>
<protein>
    <submittedName>
        <fullName evidence="2">Uncharacterized protein</fullName>
    </submittedName>
</protein>
<feature type="compositionally biased region" description="Basic and acidic residues" evidence="1">
    <location>
        <begin position="567"/>
        <end position="578"/>
    </location>
</feature>
<feature type="compositionally biased region" description="Polar residues" evidence="1">
    <location>
        <begin position="508"/>
        <end position="522"/>
    </location>
</feature>
<dbReference type="EMBL" id="KV441387">
    <property type="protein sequence ID" value="OAF62444.1"/>
    <property type="molecule type" value="Genomic_DNA"/>
</dbReference>
<feature type="compositionally biased region" description="Polar residues" evidence="1">
    <location>
        <begin position="128"/>
        <end position="146"/>
    </location>
</feature>
<dbReference type="AlphaFoldDB" id="A0A177AMP8"/>
<dbReference type="VEuPathDB" id="FungiDB:GMDG_04568"/>
<feature type="region of interest" description="Disordered" evidence="1">
    <location>
        <begin position="1"/>
        <end position="49"/>
    </location>
</feature>
<dbReference type="eggNOG" id="ENOG502SB3U">
    <property type="taxonomic scope" value="Eukaryota"/>
</dbReference>
<gene>
    <name evidence="2" type="ORF">VC83_00699</name>
</gene>
<proteinExistence type="predicted"/>
<feature type="compositionally biased region" description="Basic and acidic residues" evidence="1">
    <location>
        <begin position="468"/>
        <end position="482"/>
    </location>
</feature>
<dbReference type="GeneID" id="36283792"/>